<keyword evidence="1" id="KW-0175">Coiled coil</keyword>
<dbReference type="GeneID" id="5011974"/>
<dbReference type="OMA" id="FAYRIGH"/>
<gene>
    <name evidence="2" type="ORF">GSPATT00029421001</name>
</gene>
<dbReference type="KEGG" id="ptm:GSPATT00029421001"/>
<evidence type="ECO:0000313" key="3">
    <source>
        <dbReference type="Proteomes" id="UP000000600"/>
    </source>
</evidence>
<dbReference type="RefSeq" id="XP_001426190.1">
    <property type="nucleotide sequence ID" value="XM_001426153.2"/>
</dbReference>
<reference evidence="2 3" key="1">
    <citation type="journal article" date="2006" name="Nature">
        <title>Global trends of whole-genome duplications revealed by the ciliate Paramecium tetraurelia.</title>
        <authorList>
            <consortium name="Genoscope"/>
            <person name="Aury J.-M."/>
            <person name="Jaillon O."/>
            <person name="Duret L."/>
            <person name="Noel B."/>
            <person name="Jubin C."/>
            <person name="Porcel B.M."/>
            <person name="Segurens B."/>
            <person name="Daubin V."/>
            <person name="Anthouard V."/>
            <person name="Aiach N."/>
            <person name="Arnaiz O."/>
            <person name="Billaut A."/>
            <person name="Beisson J."/>
            <person name="Blanc I."/>
            <person name="Bouhouche K."/>
            <person name="Camara F."/>
            <person name="Duharcourt S."/>
            <person name="Guigo R."/>
            <person name="Gogendeau D."/>
            <person name="Katinka M."/>
            <person name="Keller A.-M."/>
            <person name="Kissmehl R."/>
            <person name="Klotz C."/>
            <person name="Koll F."/>
            <person name="Le Moue A."/>
            <person name="Lepere C."/>
            <person name="Malinsky S."/>
            <person name="Nowacki M."/>
            <person name="Nowak J.K."/>
            <person name="Plattner H."/>
            <person name="Poulain J."/>
            <person name="Ruiz F."/>
            <person name="Serrano V."/>
            <person name="Zagulski M."/>
            <person name="Dessen P."/>
            <person name="Betermier M."/>
            <person name="Weissenbach J."/>
            <person name="Scarpelli C."/>
            <person name="Schachter V."/>
            <person name="Sperling L."/>
            <person name="Meyer E."/>
            <person name="Cohen J."/>
            <person name="Wincker P."/>
        </authorList>
    </citation>
    <scope>NUCLEOTIDE SEQUENCE [LARGE SCALE GENOMIC DNA]</scope>
    <source>
        <strain evidence="2 3">Stock d4-2</strain>
    </source>
</reference>
<dbReference type="EMBL" id="CT867998">
    <property type="protein sequence ID" value="CAK58792.1"/>
    <property type="molecule type" value="Genomic_DNA"/>
</dbReference>
<proteinExistence type="predicted"/>
<evidence type="ECO:0000313" key="2">
    <source>
        <dbReference type="EMBL" id="CAK58792.1"/>
    </source>
</evidence>
<dbReference type="OrthoDB" id="296516at2759"/>
<name>A0BJS5_PARTE</name>
<feature type="coiled-coil region" evidence="1">
    <location>
        <begin position="53"/>
        <end position="84"/>
    </location>
</feature>
<dbReference type="HOGENOM" id="CLU_2532327_0_0_1"/>
<evidence type="ECO:0000256" key="1">
    <source>
        <dbReference type="SAM" id="Coils"/>
    </source>
</evidence>
<dbReference type="Proteomes" id="UP000000600">
    <property type="component" value="Unassembled WGS sequence"/>
</dbReference>
<keyword evidence="3" id="KW-1185">Reference proteome</keyword>
<accession>A0BJS5</accession>
<dbReference type="AlphaFoldDB" id="A0BJS5"/>
<organism evidence="2 3">
    <name type="scientific">Paramecium tetraurelia</name>
    <dbReference type="NCBI Taxonomy" id="5888"/>
    <lineage>
        <taxon>Eukaryota</taxon>
        <taxon>Sar</taxon>
        <taxon>Alveolata</taxon>
        <taxon>Ciliophora</taxon>
        <taxon>Intramacronucleata</taxon>
        <taxon>Oligohymenophorea</taxon>
        <taxon>Peniculida</taxon>
        <taxon>Parameciidae</taxon>
        <taxon>Paramecium</taxon>
    </lineage>
</organism>
<sequence>MATTQQELLQQLYDLRNEFYEQLKNVKAGSENQGEIATLQDQNRRFAYRIGHLTKAIDELIKSENQLRTENAQLQAKVAELEKK</sequence>
<protein>
    <submittedName>
        <fullName evidence="2">Uncharacterized protein</fullName>
    </submittedName>
</protein>
<dbReference type="InParanoid" id="A0BJS5"/>